<dbReference type="GO" id="GO:0000166">
    <property type="term" value="F:nucleotide binding"/>
    <property type="evidence" value="ECO:0007669"/>
    <property type="project" value="InterPro"/>
</dbReference>
<dbReference type="EMBL" id="WTYV01000001">
    <property type="protein sequence ID" value="MXO70666.1"/>
    <property type="molecule type" value="Genomic_DNA"/>
</dbReference>
<dbReference type="InterPro" id="IPR036291">
    <property type="entry name" value="NAD(P)-bd_dom_sf"/>
</dbReference>
<sequence length="395" mass="42499">MMDRNGLSRRQVLAAGAGATLAAAGASRAAAQVRAEGTTLAGDFTFPEPPGQRMRWAVVGLGNYAVGQIIPRFGDMHASRLTAFVSGSPAKQADLGARYGVSRFYSYTNYDEIAADPEIDCVYIALPVGLHAEYTIRALRAGKHVLCEKPMASSAAEAEAMVAAARQANRQLGVAYRVHFEPNNVDVLRRIRAGELGTLRHINADHGFNATFDWPPHIWRLQKALGGGGSMYDIGIYGLNTSLMMLPGDTVDWVSATYSTPQNDPRFAEVEGAVEYRLRMASGISVQGSSSYCYSPYFSRQCYFGSAASAAMQPATTYDANSITMDGGNLPQRTFRAGDPTSQFAAQIDAFSRAARAGVPHLTPGEMGLRDMRLIEAIYRSADAEGDRVMVGLAV</sequence>
<evidence type="ECO:0000313" key="5">
    <source>
        <dbReference type="Proteomes" id="UP000466966"/>
    </source>
</evidence>
<dbReference type="PANTHER" id="PTHR43818:SF11">
    <property type="entry name" value="BCDNA.GH03377"/>
    <property type="match status" value="1"/>
</dbReference>
<dbReference type="Gene3D" id="3.40.50.720">
    <property type="entry name" value="NAD(P)-binding Rossmann-like Domain"/>
    <property type="match status" value="1"/>
</dbReference>
<dbReference type="GO" id="GO:0016491">
    <property type="term" value="F:oxidoreductase activity"/>
    <property type="evidence" value="ECO:0007669"/>
    <property type="project" value="UniProtKB-KW"/>
</dbReference>
<dbReference type="PRINTS" id="PR01775">
    <property type="entry name" value="GLFROXRDTASE"/>
</dbReference>
<organism evidence="4 5">
    <name type="scientific">Alteraurantiacibacter buctensis</name>
    <dbReference type="NCBI Taxonomy" id="1503981"/>
    <lineage>
        <taxon>Bacteria</taxon>
        <taxon>Pseudomonadati</taxon>
        <taxon>Pseudomonadota</taxon>
        <taxon>Alphaproteobacteria</taxon>
        <taxon>Sphingomonadales</taxon>
        <taxon>Erythrobacteraceae</taxon>
        <taxon>Alteraurantiacibacter</taxon>
    </lineage>
</organism>
<evidence type="ECO:0000256" key="1">
    <source>
        <dbReference type="ARBA" id="ARBA00023002"/>
    </source>
</evidence>
<accession>A0A844YUI7</accession>
<dbReference type="PROSITE" id="PS51318">
    <property type="entry name" value="TAT"/>
    <property type="match status" value="1"/>
</dbReference>
<proteinExistence type="predicted"/>
<dbReference type="SUPFAM" id="SSF55347">
    <property type="entry name" value="Glyceraldehyde-3-phosphate dehydrogenase-like, C-terminal domain"/>
    <property type="match status" value="1"/>
</dbReference>
<dbReference type="Pfam" id="PF01408">
    <property type="entry name" value="GFO_IDH_MocA"/>
    <property type="match status" value="1"/>
</dbReference>
<keyword evidence="5" id="KW-1185">Reference proteome</keyword>
<dbReference type="InterPro" id="IPR050463">
    <property type="entry name" value="Gfo/Idh/MocA_oxidrdct_glycsds"/>
</dbReference>
<feature type="domain" description="Gfo/Idh/MocA-like oxidoreductase N-terminal" evidence="2">
    <location>
        <begin position="54"/>
        <end position="176"/>
    </location>
</feature>
<protein>
    <submittedName>
        <fullName evidence="4">Gfo/Idh/MocA family oxidoreductase</fullName>
    </submittedName>
</protein>
<comment type="caution">
    <text evidence="4">The sequence shown here is derived from an EMBL/GenBank/DDBJ whole genome shotgun (WGS) entry which is preliminary data.</text>
</comment>
<dbReference type="Pfam" id="PF22725">
    <property type="entry name" value="GFO_IDH_MocA_C3"/>
    <property type="match status" value="1"/>
</dbReference>
<reference evidence="4 5" key="1">
    <citation type="submission" date="2019-12" db="EMBL/GenBank/DDBJ databases">
        <title>Genomic-based taxomic classification of the family Erythrobacteraceae.</title>
        <authorList>
            <person name="Xu L."/>
        </authorList>
    </citation>
    <scope>NUCLEOTIDE SEQUENCE [LARGE SCALE GENOMIC DNA]</scope>
    <source>
        <strain evidence="4 5">M0322</strain>
    </source>
</reference>
<dbReference type="Proteomes" id="UP000466966">
    <property type="component" value="Unassembled WGS sequence"/>
</dbReference>
<evidence type="ECO:0000313" key="4">
    <source>
        <dbReference type="EMBL" id="MXO70666.1"/>
    </source>
</evidence>
<dbReference type="OrthoDB" id="9792935at2"/>
<dbReference type="InterPro" id="IPR006311">
    <property type="entry name" value="TAT_signal"/>
</dbReference>
<evidence type="ECO:0000259" key="3">
    <source>
        <dbReference type="Pfam" id="PF22725"/>
    </source>
</evidence>
<dbReference type="SUPFAM" id="SSF51735">
    <property type="entry name" value="NAD(P)-binding Rossmann-fold domains"/>
    <property type="match status" value="1"/>
</dbReference>
<name>A0A844YUI7_9SPHN</name>
<keyword evidence="1" id="KW-0560">Oxidoreductase</keyword>
<dbReference type="InterPro" id="IPR008354">
    <property type="entry name" value="Glc-Fru_OxRdtase_bac"/>
</dbReference>
<dbReference type="AlphaFoldDB" id="A0A844YUI7"/>
<gene>
    <name evidence="4" type="ORF">GRI99_03345</name>
</gene>
<dbReference type="InterPro" id="IPR000683">
    <property type="entry name" value="Gfo/Idh/MocA-like_OxRdtase_N"/>
</dbReference>
<feature type="domain" description="GFO/IDH/MocA-like oxidoreductase" evidence="3">
    <location>
        <begin position="189"/>
        <end position="296"/>
    </location>
</feature>
<dbReference type="Gene3D" id="3.30.360.10">
    <property type="entry name" value="Dihydrodipicolinate Reductase, domain 2"/>
    <property type="match status" value="1"/>
</dbReference>
<evidence type="ECO:0000259" key="2">
    <source>
        <dbReference type="Pfam" id="PF01408"/>
    </source>
</evidence>
<dbReference type="PANTHER" id="PTHR43818">
    <property type="entry name" value="BCDNA.GH03377"/>
    <property type="match status" value="1"/>
</dbReference>
<dbReference type="InterPro" id="IPR055170">
    <property type="entry name" value="GFO_IDH_MocA-like_dom"/>
</dbReference>